<dbReference type="EMBL" id="BPLQ01014056">
    <property type="protein sequence ID" value="GIY76857.1"/>
    <property type="molecule type" value="Genomic_DNA"/>
</dbReference>
<evidence type="ECO:0000313" key="2">
    <source>
        <dbReference type="Proteomes" id="UP001054837"/>
    </source>
</evidence>
<keyword evidence="2" id="KW-1185">Reference proteome</keyword>
<sequence>MKGNFLLLIELRSKYDPVLREILHLINLEQSTQSVSEKILKAISLPPLKISLSYFWVELLRKRFLQILKRQSILISSLAARPDIRTDCTSASTFT</sequence>
<evidence type="ECO:0000313" key="1">
    <source>
        <dbReference type="EMBL" id="GIY76857.1"/>
    </source>
</evidence>
<comment type="caution">
    <text evidence="1">The sequence shown here is derived from an EMBL/GenBank/DDBJ whole genome shotgun (WGS) entry which is preliminary data.</text>
</comment>
<organism evidence="1 2">
    <name type="scientific">Caerostris darwini</name>
    <dbReference type="NCBI Taxonomy" id="1538125"/>
    <lineage>
        <taxon>Eukaryota</taxon>
        <taxon>Metazoa</taxon>
        <taxon>Ecdysozoa</taxon>
        <taxon>Arthropoda</taxon>
        <taxon>Chelicerata</taxon>
        <taxon>Arachnida</taxon>
        <taxon>Araneae</taxon>
        <taxon>Araneomorphae</taxon>
        <taxon>Entelegynae</taxon>
        <taxon>Araneoidea</taxon>
        <taxon>Araneidae</taxon>
        <taxon>Caerostris</taxon>
    </lineage>
</organism>
<accession>A0AAV4W2K3</accession>
<gene>
    <name evidence="1" type="ORF">CDAR_513121</name>
</gene>
<name>A0AAV4W2K3_9ARAC</name>
<dbReference type="AlphaFoldDB" id="A0AAV4W2K3"/>
<reference evidence="1 2" key="1">
    <citation type="submission" date="2021-06" db="EMBL/GenBank/DDBJ databases">
        <title>Caerostris darwini draft genome.</title>
        <authorList>
            <person name="Kono N."/>
            <person name="Arakawa K."/>
        </authorList>
    </citation>
    <scope>NUCLEOTIDE SEQUENCE [LARGE SCALE GENOMIC DNA]</scope>
</reference>
<dbReference type="Proteomes" id="UP001054837">
    <property type="component" value="Unassembled WGS sequence"/>
</dbReference>
<protein>
    <submittedName>
        <fullName evidence="1">Uncharacterized protein</fullName>
    </submittedName>
</protein>
<proteinExistence type="predicted"/>